<sequence>MFKNYLKIAWRNLTKNKGITFINTIGLSLGIGCFILIALFVTDEISYDRFHQKADRIYRINSDILFGGTEMHMAVSSDPMGATLKKDYPEVEEYTRIYASEGSKLIRKGTELIDEYAITYVDSTFFNVFTFPVIKGNPKTALQAPNTVVISEKAAIKYFGSVDNAIGETLEINSNGNTLYKVTAIIEDMPKNSHFRFDVLLSMANVNYGFGDYLSHNFHTYIVLREGTDYKKFNNNFKEVIAKYSLPQISQFTEIKSMEDIEASGNKIEYSLIPIKDIHLHSSRSVELSANGSIKYVYIFSAVALFILLIACTNFMNLTTARSSGRAKEVGIRKVLGTGKKSLILQFLSESTLIVVIAHGIAILFVFLSLDWFNNIAGKEISVKALLRPQFLAFLIALPFIIGPLAGIYPAFFLSKFQPITVLKGNLTKGMTKNTLRNFLVIFQFTTSIILIIGTIVVYQQLNHIQTTDVGFNKDQVLIVENSGLSNETRKSLKSEIEQLTEVKSASFAGYIPVSKSARSDTTFNTESVITAENGFNMQYWSADYEYIETMGMELIAGRNFSRSFGTDSTAIILNEKAVALAGFKNPIGKKLYKTRDNNNKITYTIIGVVKNFNFESLRQDVGPLSLRLGDNSWRTAYRFNTMDVEGFIGKIRKKYEAASSEISFSYSFLDDFFLDMYRQEKRIGTIALIFTVLAIIIAALGLFGLAAYIAEQRTKEIGIRKVLGASTALIVQILSKDFIKLILFSFCIATPIAWWFMSSWLRDFAFRIQLNWWVFALTGIITLLIAIITLSFQTIKAAIANPVNSLKTE</sequence>
<dbReference type="PROSITE" id="PS51257">
    <property type="entry name" value="PROKAR_LIPOPROTEIN"/>
    <property type="match status" value="1"/>
</dbReference>
<name>A0ABW5L9Q0_9FLAO</name>
<feature type="domain" description="ABC3 transporter permease C-terminal" evidence="7">
    <location>
        <begin position="302"/>
        <end position="419"/>
    </location>
</feature>
<evidence type="ECO:0000259" key="7">
    <source>
        <dbReference type="Pfam" id="PF02687"/>
    </source>
</evidence>
<evidence type="ECO:0000256" key="6">
    <source>
        <dbReference type="SAM" id="Phobius"/>
    </source>
</evidence>
<keyword evidence="10" id="KW-1185">Reference proteome</keyword>
<feature type="transmembrane region" description="Helical" evidence="6">
    <location>
        <begin position="435"/>
        <end position="459"/>
    </location>
</feature>
<evidence type="ECO:0000256" key="3">
    <source>
        <dbReference type="ARBA" id="ARBA00022692"/>
    </source>
</evidence>
<keyword evidence="5 6" id="KW-0472">Membrane</keyword>
<organism evidence="9 10">
    <name type="scientific">Aquimarina rubra</name>
    <dbReference type="NCBI Taxonomy" id="1920033"/>
    <lineage>
        <taxon>Bacteria</taxon>
        <taxon>Pseudomonadati</taxon>
        <taxon>Bacteroidota</taxon>
        <taxon>Flavobacteriia</taxon>
        <taxon>Flavobacteriales</taxon>
        <taxon>Flavobacteriaceae</taxon>
        <taxon>Aquimarina</taxon>
    </lineage>
</organism>
<dbReference type="EMBL" id="JBHULE010000002">
    <property type="protein sequence ID" value="MFD2561249.1"/>
    <property type="molecule type" value="Genomic_DNA"/>
</dbReference>
<comment type="subcellular location">
    <subcellularLocation>
        <location evidence="1">Cell membrane</location>
        <topology evidence="1">Multi-pass membrane protein</topology>
    </subcellularLocation>
</comment>
<reference evidence="10" key="1">
    <citation type="journal article" date="2019" name="Int. J. Syst. Evol. Microbiol.">
        <title>The Global Catalogue of Microorganisms (GCM) 10K type strain sequencing project: providing services to taxonomists for standard genome sequencing and annotation.</title>
        <authorList>
            <consortium name="The Broad Institute Genomics Platform"/>
            <consortium name="The Broad Institute Genome Sequencing Center for Infectious Disease"/>
            <person name="Wu L."/>
            <person name="Ma J."/>
        </authorList>
    </citation>
    <scope>NUCLEOTIDE SEQUENCE [LARGE SCALE GENOMIC DNA]</scope>
    <source>
        <strain evidence="10">KCTC 52274</strain>
    </source>
</reference>
<keyword evidence="2" id="KW-1003">Cell membrane</keyword>
<feature type="domain" description="ABC3 transporter permease C-terminal" evidence="7">
    <location>
        <begin position="690"/>
        <end position="803"/>
    </location>
</feature>
<dbReference type="Proteomes" id="UP001597319">
    <property type="component" value="Unassembled WGS sequence"/>
</dbReference>
<evidence type="ECO:0000313" key="10">
    <source>
        <dbReference type="Proteomes" id="UP001597319"/>
    </source>
</evidence>
<dbReference type="PANTHER" id="PTHR30572:SF18">
    <property type="entry name" value="ABC-TYPE MACROLIDE FAMILY EXPORT SYSTEM PERMEASE COMPONENT 2"/>
    <property type="match status" value="1"/>
</dbReference>
<comment type="caution">
    <text evidence="9">The sequence shown here is derived from an EMBL/GenBank/DDBJ whole genome shotgun (WGS) entry which is preliminary data.</text>
</comment>
<feature type="transmembrane region" description="Helical" evidence="6">
    <location>
        <begin position="21"/>
        <end position="41"/>
    </location>
</feature>
<dbReference type="InterPro" id="IPR025857">
    <property type="entry name" value="MacB_PCD"/>
</dbReference>
<gene>
    <name evidence="9" type="ORF">ACFSR1_01130</name>
</gene>
<protein>
    <submittedName>
        <fullName evidence="9">ABC transporter permease</fullName>
    </submittedName>
</protein>
<dbReference type="RefSeq" id="WP_378288795.1">
    <property type="nucleotide sequence ID" value="NZ_JBHULE010000002.1"/>
</dbReference>
<keyword evidence="4 6" id="KW-1133">Transmembrane helix</keyword>
<dbReference type="InterPro" id="IPR050250">
    <property type="entry name" value="Macrolide_Exporter_MacB"/>
</dbReference>
<accession>A0ABW5L9Q0</accession>
<feature type="transmembrane region" description="Helical" evidence="6">
    <location>
        <begin position="739"/>
        <end position="758"/>
    </location>
</feature>
<evidence type="ECO:0000256" key="4">
    <source>
        <dbReference type="ARBA" id="ARBA00022989"/>
    </source>
</evidence>
<proteinExistence type="predicted"/>
<evidence type="ECO:0000313" key="9">
    <source>
        <dbReference type="EMBL" id="MFD2561249.1"/>
    </source>
</evidence>
<feature type="transmembrane region" description="Helical" evidence="6">
    <location>
        <begin position="343"/>
        <end position="370"/>
    </location>
</feature>
<feature type="transmembrane region" description="Helical" evidence="6">
    <location>
        <begin position="390"/>
        <end position="414"/>
    </location>
</feature>
<dbReference type="Pfam" id="PF02687">
    <property type="entry name" value="FtsX"/>
    <property type="match status" value="2"/>
</dbReference>
<feature type="transmembrane region" description="Helical" evidence="6">
    <location>
        <begin position="687"/>
        <end position="711"/>
    </location>
</feature>
<evidence type="ECO:0000259" key="8">
    <source>
        <dbReference type="Pfam" id="PF12704"/>
    </source>
</evidence>
<evidence type="ECO:0000256" key="5">
    <source>
        <dbReference type="ARBA" id="ARBA00023136"/>
    </source>
</evidence>
<dbReference type="Pfam" id="PF12704">
    <property type="entry name" value="MacB_PCD"/>
    <property type="match status" value="1"/>
</dbReference>
<feature type="domain" description="MacB-like periplasmic core" evidence="8">
    <location>
        <begin position="20"/>
        <end position="238"/>
    </location>
</feature>
<dbReference type="PANTHER" id="PTHR30572">
    <property type="entry name" value="MEMBRANE COMPONENT OF TRANSPORTER-RELATED"/>
    <property type="match status" value="1"/>
</dbReference>
<evidence type="ECO:0000256" key="2">
    <source>
        <dbReference type="ARBA" id="ARBA00022475"/>
    </source>
</evidence>
<keyword evidence="3 6" id="KW-0812">Transmembrane</keyword>
<dbReference type="InterPro" id="IPR003838">
    <property type="entry name" value="ABC3_permease_C"/>
</dbReference>
<feature type="transmembrane region" description="Helical" evidence="6">
    <location>
        <begin position="296"/>
        <end position="318"/>
    </location>
</feature>
<feature type="transmembrane region" description="Helical" evidence="6">
    <location>
        <begin position="773"/>
        <end position="793"/>
    </location>
</feature>
<evidence type="ECO:0000256" key="1">
    <source>
        <dbReference type="ARBA" id="ARBA00004651"/>
    </source>
</evidence>